<evidence type="ECO:0000313" key="2">
    <source>
        <dbReference type="Proteomes" id="UP000292345"/>
    </source>
</evidence>
<dbReference type="InterPro" id="IPR008727">
    <property type="entry name" value="PAAR_motif"/>
</dbReference>
<dbReference type="Gene3D" id="2.60.200.60">
    <property type="match status" value="1"/>
</dbReference>
<organism evidence="1 2">
    <name type="scientific">Pseudoalteromonas rubra</name>
    <dbReference type="NCBI Taxonomy" id="43658"/>
    <lineage>
        <taxon>Bacteria</taxon>
        <taxon>Pseudomonadati</taxon>
        <taxon>Pseudomonadota</taxon>
        <taxon>Gammaproteobacteria</taxon>
        <taxon>Alteromonadales</taxon>
        <taxon>Pseudoalteromonadaceae</taxon>
        <taxon>Pseudoalteromonas</taxon>
    </lineage>
</organism>
<reference evidence="1 2" key="1">
    <citation type="submission" date="2018-01" db="EMBL/GenBank/DDBJ databases">
        <title>Co-occurrence of chitin degradation, pigmentation and bioactivity in marine Pseudoalteromonas.</title>
        <authorList>
            <person name="Paulsen S."/>
            <person name="Gram L."/>
            <person name="Machado H."/>
        </authorList>
    </citation>
    <scope>NUCLEOTIDE SEQUENCE [LARGE SCALE GENOMIC DNA]</scope>
    <source>
        <strain evidence="1 2">S1946</strain>
    </source>
</reference>
<dbReference type="RefSeq" id="WP_130244455.1">
    <property type="nucleotide sequence ID" value="NZ_PPUZ01000015.1"/>
</dbReference>
<evidence type="ECO:0000313" key="1">
    <source>
        <dbReference type="EMBL" id="RZM83784.1"/>
    </source>
</evidence>
<sequence length="104" mass="10928">MADVSILGDKADGKPHNKLFDPGVVFIEKPESRKFTVNGKPVTLVGDKITEHLSKDKKILHEKAVVATGSALFTLGGVAIARVGDSTSCDALLIGGDAKLDIKT</sequence>
<dbReference type="Pfam" id="PF05488">
    <property type="entry name" value="PAAR_motif"/>
    <property type="match status" value="1"/>
</dbReference>
<dbReference type="Proteomes" id="UP000292345">
    <property type="component" value="Unassembled WGS sequence"/>
</dbReference>
<accession>A0A4Q7EKL9</accession>
<gene>
    <name evidence="1" type="ORF">C3B51_05770</name>
</gene>
<name>A0A4Q7EKL9_9GAMM</name>
<comment type="caution">
    <text evidence="1">The sequence shown here is derived from an EMBL/GenBank/DDBJ whole genome shotgun (WGS) entry which is preliminary data.</text>
</comment>
<proteinExistence type="predicted"/>
<evidence type="ECO:0008006" key="3">
    <source>
        <dbReference type="Google" id="ProtNLM"/>
    </source>
</evidence>
<dbReference type="EMBL" id="PPUZ01000015">
    <property type="protein sequence ID" value="RZM83784.1"/>
    <property type="molecule type" value="Genomic_DNA"/>
</dbReference>
<protein>
    <recommendedName>
        <fullName evidence="3">PAAR domain-containing protein</fullName>
    </recommendedName>
</protein>
<dbReference type="AlphaFoldDB" id="A0A4Q7EKL9"/>